<dbReference type="GO" id="GO:0005634">
    <property type="term" value="C:nucleus"/>
    <property type="evidence" value="ECO:0007669"/>
    <property type="project" value="InterPro"/>
</dbReference>
<organism evidence="4 5">
    <name type="scientific">Romanomermis culicivorax</name>
    <name type="common">Nematode worm</name>
    <dbReference type="NCBI Taxonomy" id="13658"/>
    <lineage>
        <taxon>Eukaryota</taxon>
        <taxon>Metazoa</taxon>
        <taxon>Ecdysozoa</taxon>
        <taxon>Nematoda</taxon>
        <taxon>Enoplea</taxon>
        <taxon>Dorylaimia</taxon>
        <taxon>Mermithida</taxon>
        <taxon>Mermithoidea</taxon>
        <taxon>Mermithidae</taxon>
        <taxon>Romanomermis</taxon>
    </lineage>
</organism>
<dbReference type="GO" id="GO:0003682">
    <property type="term" value="F:chromatin binding"/>
    <property type="evidence" value="ECO:0007669"/>
    <property type="project" value="TreeGrafter"/>
</dbReference>
<dbReference type="InterPro" id="IPR004092">
    <property type="entry name" value="Mbt"/>
</dbReference>
<keyword evidence="4" id="KW-1185">Reference proteome</keyword>
<feature type="repeat" description="MBT" evidence="2">
    <location>
        <begin position="1"/>
        <end position="95"/>
    </location>
</feature>
<dbReference type="Gene3D" id="2.30.30.140">
    <property type="match status" value="1"/>
</dbReference>
<proteinExistence type="predicted"/>
<reference evidence="5" key="1">
    <citation type="submission" date="2022-11" db="UniProtKB">
        <authorList>
            <consortium name="WormBaseParasite"/>
        </authorList>
    </citation>
    <scope>IDENTIFICATION</scope>
</reference>
<dbReference type="GO" id="GO:0042393">
    <property type="term" value="F:histone binding"/>
    <property type="evidence" value="ECO:0007669"/>
    <property type="project" value="TreeGrafter"/>
</dbReference>
<evidence type="ECO:0000256" key="2">
    <source>
        <dbReference type="PROSITE-ProRule" id="PRU00459"/>
    </source>
</evidence>
<dbReference type="PROSITE" id="PS51079">
    <property type="entry name" value="MBT"/>
    <property type="match status" value="1"/>
</dbReference>
<feature type="region of interest" description="Disordered" evidence="3">
    <location>
        <begin position="91"/>
        <end position="130"/>
    </location>
</feature>
<evidence type="ECO:0000256" key="1">
    <source>
        <dbReference type="ARBA" id="ARBA00022737"/>
    </source>
</evidence>
<accession>A0A915L3C6</accession>
<dbReference type="InterPro" id="IPR050548">
    <property type="entry name" value="PcG_chromatin_remod_factors"/>
</dbReference>
<dbReference type="Proteomes" id="UP000887565">
    <property type="component" value="Unplaced"/>
</dbReference>
<feature type="compositionally biased region" description="Low complexity" evidence="3">
    <location>
        <begin position="114"/>
        <end position="126"/>
    </location>
</feature>
<name>A0A915L3C6_ROMCU</name>
<dbReference type="WBParaSite" id="nRc.2.0.1.t45609-RA">
    <property type="protein sequence ID" value="nRc.2.0.1.t45609-RA"/>
    <property type="gene ID" value="nRc.2.0.1.g45609"/>
</dbReference>
<evidence type="ECO:0000256" key="3">
    <source>
        <dbReference type="SAM" id="MobiDB-lite"/>
    </source>
</evidence>
<dbReference type="SMART" id="SM00561">
    <property type="entry name" value="MBT"/>
    <property type="match status" value="1"/>
</dbReference>
<dbReference type="PANTHER" id="PTHR12247">
    <property type="entry name" value="POLYCOMB GROUP PROTEIN"/>
    <property type="match status" value="1"/>
</dbReference>
<feature type="compositionally biased region" description="Low complexity" evidence="3">
    <location>
        <begin position="316"/>
        <end position="327"/>
    </location>
</feature>
<dbReference type="AlphaFoldDB" id="A0A915L3C6"/>
<evidence type="ECO:0000313" key="4">
    <source>
        <dbReference type="Proteomes" id="UP000887565"/>
    </source>
</evidence>
<keyword evidence="1" id="KW-0677">Repeat</keyword>
<dbReference type="PANTHER" id="PTHR12247:SF132">
    <property type="entry name" value="POLYCOMB PROTEIN SCM"/>
    <property type="match status" value="1"/>
</dbReference>
<dbReference type="GO" id="GO:0045892">
    <property type="term" value="P:negative regulation of DNA-templated transcription"/>
    <property type="evidence" value="ECO:0007669"/>
    <property type="project" value="TreeGrafter"/>
</dbReference>
<sequence>MKKAALAAGNYAPPECFIDEPLKPACNMFQIGQKLEACDTRDPVFVCPATVKDVKEEKILVEFDGWNTSEWLRYDSRDIFPVGWWQRSGAKIQNVPSKRKRGGHQGQKNRDSLTTTAGSSETPTTPDIVVPTKENSSVVDKLNGDIGNLFDRTTSNSDSASKVQPEKDYTYDVGFGAKSRKLHIMKRNQNLSESSLVVCVRNARDHMLNDQTEAKSSAPILPADQSDMPSFPLVTAAEKCFGIVKPRAKKTIAAASVAPMMRPTKSITPPLSSPGYITETPVSRRGGNNTSLSAGQLSSIEDAVESVLAASGAFGSQSTTNNNSSQNIKRLHSPVQRPSSAAELDVNGRHRSSSAAALSKQQFSLIYNSPPLDGTPDTCDCK</sequence>
<protein>
    <submittedName>
        <fullName evidence="5">Uncharacterized protein</fullName>
    </submittedName>
</protein>
<evidence type="ECO:0000313" key="5">
    <source>
        <dbReference type="WBParaSite" id="nRc.2.0.1.t45609-RA"/>
    </source>
</evidence>
<dbReference type="SUPFAM" id="SSF63748">
    <property type="entry name" value="Tudor/PWWP/MBT"/>
    <property type="match status" value="1"/>
</dbReference>
<feature type="region of interest" description="Disordered" evidence="3">
    <location>
        <begin position="263"/>
        <end position="294"/>
    </location>
</feature>
<dbReference type="Pfam" id="PF02820">
    <property type="entry name" value="MBT"/>
    <property type="match status" value="1"/>
</dbReference>
<feature type="region of interest" description="Disordered" evidence="3">
    <location>
        <begin position="314"/>
        <end position="357"/>
    </location>
</feature>